<keyword evidence="3 8" id="KW-0813">Transport</keyword>
<evidence type="ECO:0000256" key="5">
    <source>
        <dbReference type="ARBA" id="ARBA00022692"/>
    </source>
</evidence>
<comment type="subcellular location">
    <subcellularLocation>
        <location evidence="8">Cell inner membrane</location>
        <topology evidence="8">Multi-pass membrane protein</topology>
    </subcellularLocation>
    <subcellularLocation>
        <location evidence="1">Cell membrane</location>
        <topology evidence="1">Multi-pass membrane protein</topology>
    </subcellularLocation>
</comment>
<feature type="transmembrane region" description="Helical" evidence="8">
    <location>
        <begin position="164"/>
        <end position="183"/>
    </location>
</feature>
<keyword evidence="4" id="KW-1003">Cell membrane</keyword>
<gene>
    <name evidence="10" type="ORF">GCM10011505_18310</name>
</gene>
<keyword evidence="11" id="KW-1185">Reference proteome</keyword>
<sequence>MAAKTDRTAAWAFWIVITAIIVGQAAGTIYLPSLAALARDLDTDRRMAQLTLSICLIGNGAGQLFYGPLADRAGRRPALLIGLGLLSVGSAGAMVAGDVTTLMIFRFVQGLGAAAGPVVGRGVLRDAVPPDRLVLAMSSLGLALALAPGSAPVIGGLIENLLSWRWSFGLLLGSALAVALLVWRRLPETLGDADRARARLTGVIEGYRVFIRMPVFWGYGLMLTFTFGGLFIFVSTAPVLLIDTLGIRADAYGFWSLLPSSGFLIGTRVVRRFGRRLGGRRLIMAGTVILLLAGIAMTATALATALSAWGLMLPMALFGIGLGMQVPNIMTRAVQLEPSLAGTASSLLGLFQLGGSAIIATTAALLPHDDAAALGLALTACALASLACLRLIPRA</sequence>
<dbReference type="PROSITE" id="PS50850">
    <property type="entry name" value="MFS"/>
    <property type="match status" value="1"/>
</dbReference>
<organism evidence="10 11">
    <name type="scientific">Tistrella bauzanensis</name>
    <dbReference type="NCBI Taxonomy" id="657419"/>
    <lineage>
        <taxon>Bacteria</taxon>
        <taxon>Pseudomonadati</taxon>
        <taxon>Pseudomonadota</taxon>
        <taxon>Alphaproteobacteria</taxon>
        <taxon>Geminicoccales</taxon>
        <taxon>Geminicoccaceae</taxon>
        <taxon>Tistrella</taxon>
    </lineage>
</organism>
<comment type="similarity">
    <text evidence="2 8">Belongs to the major facilitator superfamily. Bcr/CmlA family.</text>
</comment>
<dbReference type="NCBIfam" id="TIGR00710">
    <property type="entry name" value="efflux_Bcr_CflA"/>
    <property type="match status" value="1"/>
</dbReference>
<feature type="transmembrane region" description="Helical" evidence="8">
    <location>
        <begin position="12"/>
        <end position="35"/>
    </location>
</feature>
<evidence type="ECO:0000313" key="11">
    <source>
        <dbReference type="Proteomes" id="UP000603352"/>
    </source>
</evidence>
<feature type="transmembrane region" description="Helical" evidence="8">
    <location>
        <begin position="282"/>
        <end position="302"/>
    </location>
</feature>
<accession>A0ABQ1IEU2</accession>
<evidence type="ECO:0000256" key="4">
    <source>
        <dbReference type="ARBA" id="ARBA00022475"/>
    </source>
</evidence>
<dbReference type="Proteomes" id="UP000603352">
    <property type="component" value="Unassembled WGS sequence"/>
</dbReference>
<evidence type="ECO:0000256" key="6">
    <source>
        <dbReference type="ARBA" id="ARBA00022989"/>
    </source>
</evidence>
<feature type="transmembrane region" description="Helical" evidence="8">
    <location>
        <begin position="103"/>
        <end position="124"/>
    </location>
</feature>
<proteinExistence type="inferred from homology"/>
<dbReference type="Gene3D" id="1.20.1720.10">
    <property type="entry name" value="Multidrug resistance protein D"/>
    <property type="match status" value="1"/>
</dbReference>
<reference evidence="11" key="1">
    <citation type="journal article" date="2019" name="Int. J. Syst. Evol. Microbiol.">
        <title>The Global Catalogue of Microorganisms (GCM) 10K type strain sequencing project: providing services to taxonomists for standard genome sequencing and annotation.</title>
        <authorList>
            <consortium name="The Broad Institute Genomics Platform"/>
            <consortium name="The Broad Institute Genome Sequencing Center for Infectious Disease"/>
            <person name="Wu L."/>
            <person name="Ma J."/>
        </authorList>
    </citation>
    <scope>NUCLEOTIDE SEQUENCE [LARGE SCALE GENOMIC DNA]</scope>
    <source>
        <strain evidence="11">CGMCC 1.10188</strain>
    </source>
</reference>
<dbReference type="CDD" id="cd17320">
    <property type="entry name" value="MFS_MdfA_MDR_like"/>
    <property type="match status" value="1"/>
</dbReference>
<dbReference type="RefSeq" id="WP_188577043.1">
    <property type="nucleotide sequence ID" value="NZ_BMDZ01000017.1"/>
</dbReference>
<dbReference type="InterPro" id="IPR036259">
    <property type="entry name" value="MFS_trans_sf"/>
</dbReference>
<comment type="caution">
    <text evidence="10">The sequence shown here is derived from an EMBL/GenBank/DDBJ whole genome shotgun (WGS) entry which is preliminary data.</text>
</comment>
<feature type="transmembrane region" description="Helical" evidence="8">
    <location>
        <begin position="133"/>
        <end position="158"/>
    </location>
</feature>
<keyword evidence="6 8" id="KW-1133">Transmembrane helix</keyword>
<name>A0ABQ1IEU2_9PROT</name>
<feature type="transmembrane region" description="Helical" evidence="8">
    <location>
        <begin position="252"/>
        <end position="270"/>
    </location>
</feature>
<feature type="transmembrane region" description="Helical" evidence="8">
    <location>
        <begin position="216"/>
        <end position="240"/>
    </location>
</feature>
<dbReference type="InterPro" id="IPR011701">
    <property type="entry name" value="MFS"/>
</dbReference>
<evidence type="ECO:0000256" key="8">
    <source>
        <dbReference type="RuleBase" id="RU365088"/>
    </source>
</evidence>
<dbReference type="Pfam" id="PF07690">
    <property type="entry name" value="MFS_1"/>
    <property type="match status" value="1"/>
</dbReference>
<feature type="domain" description="Major facilitator superfamily (MFS) profile" evidence="9">
    <location>
        <begin position="11"/>
        <end position="395"/>
    </location>
</feature>
<dbReference type="InterPro" id="IPR004812">
    <property type="entry name" value="Efflux_drug-R_Bcr/CmlA"/>
</dbReference>
<evidence type="ECO:0000256" key="3">
    <source>
        <dbReference type="ARBA" id="ARBA00022448"/>
    </source>
</evidence>
<feature type="transmembrane region" description="Helical" evidence="8">
    <location>
        <begin position="47"/>
        <end position="66"/>
    </location>
</feature>
<feature type="transmembrane region" description="Helical" evidence="8">
    <location>
        <begin position="308"/>
        <end position="326"/>
    </location>
</feature>
<evidence type="ECO:0000256" key="1">
    <source>
        <dbReference type="ARBA" id="ARBA00004651"/>
    </source>
</evidence>
<keyword evidence="8" id="KW-0997">Cell inner membrane</keyword>
<dbReference type="EMBL" id="BMDZ01000017">
    <property type="protein sequence ID" value="GGB37210.1"/>
    <property type="molecule type" value="Genomic_DNA"/>
</dbReference>
<evidence type="ECO:0000259" key="9">
    <source>
        <dbReference type="PROSITE" id="PS50850"/>
    </source>
</evidence>
<feature type="transmembrane region" description="Helical" evidence="8">
    <location>
        <begin position="78"/>
        <end position="97"/>
    </location>
</feature>
<evidence type="ECO:0000313" key="10">
    <source>
        <dbReference type="EMBL" id="GGB37210.1"/>
    </source>
</evidence>
<dbReference type="InterPro" id="IPR020846">
    <property type="entry name" value="MFS_dom"/>
</dbReference>
<evidence type="ECO:0000256" key="7">
    <source>
        <dbReference type="ARBA" id="ARBA00023136"/>
    </source>
</evidence>
<dbReference type="PANTHER" id="PTHR23502">
    <property type="entry name" value="MAJOR FACILITATOR SUPERFAMILY"/>
    <property type="match status" value="1"/>
</dbReference>
<keyword evidence="5 8" id="KW-0812">Transmembrane</keyword>
<protein>
    <recommendedName>
        <fullName evidence="8">Bcr/CflA family efflux transporter</fullName>
    </recommendedName>
</protein>
<feature type="transmembrane region" description="Helical" evidence="8">
    <location>
        <begin position="372"/>
        <end position="392"/>
    </location>
</feature>
<keyword evidence="7 8" id="KW-0472">Membrane</keyword>
<dbReference type="SUPFAM" id="SSF103473">
    <property type="entry name" value="MFS general substrate transporter"/>
    <property type="match status" value="1"/>
</dbReference>
<feature type="transmembrane region" description="Helical" evidence="8">
    <location>
        <begin position="347"/>
        <end position="366"/>
    </location>
</feature>
<dbReference type="PANTHER" id="PTHR23502:SF132">
    <property type="entry name" value="POLYAMINE TRANSPORTER 2-RELATED"/>
    <property type="match status" value="1"/>
</dbReference>
<evidence type="ECO:0000256" key="2">
    <source>
        <dbReference type="ARBA" id="ARBA00006236"/>
    </source>
</evidence>